<organism evidence="1 2">
    <name type="scientific">Corchorus olitorius</name>
    <dbReference type="NCBI Taxonomy" id="93759"/>
    <lineage>
        <taxon>Eukaryota</taxon>
        <taxon>Viridiplantae</taxon>
        <taxon>Streptophyta</taxon>
        <taxon>Embryophyta</taxon>
        <taxon>Tracheophyta</taxon>
        <taxon>Spermatophyta</taxon>
        <taxon>Magnoliopsida</taxon>
        <taxon>eudicotyledons</taxon>
        <taxon>Gunneridae</taxon>
        <taxon>Pentapetalae</taxon>
        <taxon>rosids</taxon>
        <taxon>malvids</taxon>
        <taxon>Malvales</taxon>
        <taxon>Malvaceae</taxon>
        <taxon>Grewioideae</taxon>
        <taxon>Apeibeae</taxon>
        <taxon>Corchorus</taxon>
    </lineage>
</organism>
<comment type="caution">
    <text evidence="1">The sequence shown here is derived from an EMBL/GenBank/DDBJ whole genome shotgun (WGS) entry which is preliminary data.</text>
</comment>
<sequence>MAAASIPTTGPVIPWIWDIGFVSAIEEHFDKVSFRL</sequence>
<gene>
    <name evidence="1" type="ORF">COLO4_38126</name>
</gene>
<keyword evidence="2" id="KW-1185">Reference proteome</keyword>
<name>A0A1R3FX72_9ROSI</name>
<evidence type="ECO:0000313" key="1">
    <source>
        <dbReference type="EMBL" id="OMO50330.1"/>
    </source>
</evidence>
<reference evidence="2" key="1">
    <citation type="submission" date="2013-09" db="EMBL/GenBank/DDBJ databases">
        <title>Corchorus olitorius genome sequencing.</title>
        <authorList>
            <person name="Alam M."/>
            <person name="Haque M.S."/>
            <person name="Islam M.S."/>
            <person name="Emdad E.M."/>
            <person name="Islam M.M."/>
            <person name="Ahmed B."/>
            <person name="Halim A."/>
            <person name="Hossen Q.M.M."/>
            <person name="Hossain M.Z."/>
            <person name="Ahmed R."/>
            <person name="Khan M.M."/>
            <person name="Islam R."/>
            <person name="Rashid M.M."/>
            <person name="Khan S.A."/>
            <person name="Rahman M.S."/>
            <person name="Alam M."/>
            <person name="Yahiya A.S."/>
            <person name="Khan M.S."/>
            <person name="Azam M.S."/>
            <person name="Haque T."/>
            <person name="Lashkar M.Z.H."/>
            <person name="Akhand A.I."/>
            <person name="Morshed G."/>
            <person name="Roy S."/>
            <person name="Uddin K.S."/>
            <person name="Rabeya T."/>
            <person name="Hossain A.S."/>
            <person name="Chowdhury A."/>
            <person name="Snigdha A.R."/>
            <person name="Mortoza M.S."/>
            <person name="Matin S.A."/>
            <person name="Hoque S.M.E."/>
            <person name="Islam M.K."/>
            <person name="Roy D.K."/>
            <person name="Haider R."/>
            <person name="Moosa M.M."/>
            <person name="Elias S.M."/>
            <person name="Hasan A.M."/>
            <person name="Jahan S."/>
            <person name="Shafiuddin M."/>
            <person name="Mahmood N."/>
            <person name="Shommy N.S."/>
        </authorList>
    </citation>
    <scope>NUCLEOTIDE SEQUENCE [LARGE SCALE GENOMIC DNA]</scope>
    <source>
        <strain evidence="2">cv. O-4</strain>
    </source>
</reference>
<dbReference type="EMBL" id="AWUE01024587">
    <property type="protein sequence ID" value="OMO50330.1"/>
    <property type="molecule type" value="Genomic_DNA"/>
</dbReference>
<dbReference type="AlphaFoldDB" id="A0A1R3FX72"/>
<evidence type="ECO:0000313" key="2">
    <source>
        <dbReference type="Proteomes" id="UP000187203"/>
    </source>
</evidence>
<proteinExistence type="predicted"/>
<accession>A0A1R3FX72</accession>
<dbReference type="Proteomes" id="UP000187203">
    <property type="component" value="Unassembled WGS sequence"/>
</dbReference>
<protein>
    <submittedName>
        <fullName evidence="1">Uncharacterized protein</fullName>
    </submittedName>
</protein>